<feature type="region of interest" description="Disordered" evidence="1">
    <location>
        <begin position="199"/>
        <end position="232"/>
    </location>
</feature>
<comment type="caution">
    <text evidence="3">The sequence shown here is derived from an EMBL/GenBank/DDBJ whole genome shotgun (WGS) entry which is preliminary data.</text>
</comment>
<reference evidence="3 4" key="1">
    <citation type="submission" date="2017-08" db="EMBL/GenBank/DDBJ databases">
        <title>Infants hospitalized years apart are colonized by the same room-sourced microbial strains.</title>
        <authorList>
            <person name="Brooks B."/>
            <person name="Olm M.R."/>
            <person name="Firek B.A."/>
            <person name="Baker R."/>
            <person name="Thomas B.C."/>
            <person name="Morowitz M.J."/>
            <person name="Banfield J.F."/>
        </authorList>
    </citation>
    <scope>NUCLEOTIDE SEQUENCE [LARGE SCALE GENOMIC DNA]</scope>
    <source>
        <strain evidence="3">S2_005_003_R2_42</strain>
    </source>
</reference>
<protein>
    <submittedName>
        <fullName evidence="3">DUF58 domain-containing protein</fullName>
    </submittedName>
</protein>
<feature type="transmembrane region" description="Helical" evidence="2">
    <location>
        <begin position="44"/>
        <end position="67"/>
    </location>
</feature>
<proteinExistence type="predicted"/>
<gene>
    <name evidence="3" type="ORF">DI564_12200</name>
</gene>
<accession>A0A2W5MHG5</accession>
<dbReference type="PANTHER" id="PTHR34351:SF1">
    <property type="entry name" value="SLR1927 PROTEIN"/>
    <property type="match status" value="1"/>
</dbReference>
<feature type="compositionally biased region" description="Basic and acidic residues" evidence="1">
    <location>
        <begin position="208"/>
        <end position="232"/>
    </location>
</feature>
<dbReference type="AlphaFoldDB" id="A0A2W5MHG5"/>
<dbReference type="EMBL" id="QFPO01000011">
    <property type="protein sequence ID" value="PZQ12810.1"/>
    <property type="molecule type" value="Genomic_DNA"/>
</dbReference>
<evidence type="ECO:0000313" key="3">
    <source>
        <dbReference type="EMBL" id="PZQ12810.1"/>
    </source>
</evidence>
<dbReference type="PANTHER" id="PTHR34351">
    <property type="entry name" value="SLR1927 PROTEIN-RELATED"/>
    <property type="match status" value="1"/>
</dbReference>
<evidence type="ECO:0000313" key="4">
    <source>
        <dbReference type="Proteomes" id="UP000249046"/>
    </source>
</evidence>
<keyword evidence="2" id="KW-0812">Transmembrane</keyword>
<organism evidence="3 4">
    <name type="scientific">Rhodanobacter denitrificans</name>
    <dbReference type="NCBI Taxonomy" id="666685"/>
    <lineage>
        <taxon>Bacteria</taxon>
        <taxon>Pseudomonadati</taxon>
        <taxon>Pseudomonadota</taxon>
        <taxon>Gammaproteobacteria</taxon>
        <taxon>Lysobacterales</taxon>
        <taxon>Rhodanobacteraceae</taxon>
        <taxon>Rhodanobacter</taxon>
    </lineage>
</organism>
<name>A0A2W5MHG5_9GAMM</name>
<feature type="transmembrane region" description="Helical" evidence="2">
    <location>
        <begin position="73"/>
        <end position="93"/>
    </location>
</feature>
<evidence type="ECO:0000256" key="2">
    <source>
        <dbReference type="SAM" id="Phobius"/>
    </source>
</evidence>
<keyword evidence="2" id="KW-0472">Membrane</keyword>
<evidence type="ECO:0000256" key="1">
    <source>
        <dbReference type="SAM" id="MobiDB-lite"/>
    </source>
</evidence>
<sequence length="327" mass="35680">MARAIARLAPLRARLVALAERKLPALTRLRRPEPLPIALDRRRIYVVPTGYGVVFALLTAVMLTGALNYGNNPALLLTCLLGGACFVSVFFGFRGLSGLRLVQVRAGEAHAGSDVAIELVFAPGRRDRLALRVTAEPVETAFAAERGRETVAVLAMPAPERGWFRTGRMRIATTFPLGMFVIWSWVHPDVAVLIYPKPESDAPPLPHGGERDGVHRAGEAEDDPAGLRDYRDHDPPRRIAWRASVRHERLLAREHERQAGLALVLDYDALHGLGHEDRISRLTAWVVQASAGREAFVLVLPGQTFGPAIGAGHRADCLRALALLPTG</sequence>
<keyword evidence="2" id="KW-1133">Transmembrane helix</keyword>
<dbReference type="Proteomes" id="UP000249046">
    <property type="component" value="Unassembled WGS sequence"/>
</dbReference>